<dbReference type="InterPro" id="IPR057670">
    <property type="entry name" value="SH3_retrovirus"/>
</dbReference>
<dbReference type="EMBL" id="ASGP02000008">
    <property type="protein sequence ID" value="KAH9494145.1"/>
    <property type="molecule type" value="Genomic_DNA"/>
</dbReference>
<accession>A0A922HN97</accession>
<evidence type="ECO:0000259" key="1">
    <source>
        <dbReference type="Pfam" id="PF25597"/>
    </source>
</evidence>
<dbReference type="Proteomes" id="UP000790347">
    <property type="component" value="Unassembled WGS sequence"/>
</dbReference>
<evidence type="ECO:0000313" key="3">
    <source>
        <dbReference type="Proteomes" id="UP000790347"/>
    </source>
</evidence>
<name>A0A922HN97_DERFA</name>
<sequence>MFGCLAYWRVNDSMVASKFDYRGQKMIFVGYAQSWLGWLENENQYFHSIDVYEDSQNVLQKKCYNIIYEQRKIFFKKHC</sequence>
<feature type="domain" description="Retroviral polymerase SH3-like" evidence="1">
    <location>
        <begin position="4"/>
        <end position="56"/>
    </location>
</feature>
<organism evidence="2 3">
    <name type="scientific">Dermatophagoides farinae</name>
    <name type="common">American house dust mite</name>
    <dbReference type="NCBI Taxonomy" id="6954"/>
    <lineage>
        <taxon>Eukaryota</taxon>
        <taxon>Metazoa</taxon>
        <taxon>Ecdysozoa</taxon>
        <taxon>Arthropoda</taxon>
        <taxon>Chelicerata</taxon>
        <taxon>Arachnida</taxon>
        <taxon>Acari</taxon>
        <taxon>Acariformes</taxon>
        <taxon>Sarcoptiformes</taxon>
        <taxon>Astigmata</taxon>
        <taxon>Psoroptidia</taxon>
        <taxon>Analgoidea</taxon>
        <taxon>Pyroglyphidae</taxon>
        <taxon>Dermatophagoidinae</taxon>
        <taxon>Dermatophagoides</taxon>
    </lineage>
</organism>
<protein>
    <recommendedName>
        <fullName evidence="1">Retroviral polymerase SH3-like domain-containing protein</fullName>
    </recommendedName>
</protein>
<dbReference type="AlphaFoldDB" id="A0A922HN97"/>
<reference evidence="2" key="2">
    <citation type="journal article" date="2022" name="Res Sq">
        <title>Comparative Genomics Reveals Insights into the Divergent Evolution of Astigmatic Mites and Household Pest Adaptations.</title>
        <authorList>
            <person name="Xiong Q."/>
            <person name="Wan A.T.-Y."/>
            <person name="Liu X.-Y."/>
            <person name="Fung C.S.-H."/>
            <person name="Xiao X."/>
            <person name="Malainual N."/>
            <person name="Hou J."/>
            <person name="Wang L."/>
            <person name="Wang M."/>
            <person name="Yang K."/>
            <person name="Cui Y."/>
            <person name="Leung E."/>
            <person name="Nong W."/>
            <person name="Shin S.-K."/>
            <person name="Au S."/>
            <person name="Jeong K.Y."/>
            <person name="Chew F.T."/>
            <person name="Hui J."/>
            <person name="Leung T.F."/>
            <person name="Tungtrongchitr A."/>
            <person name="Zhong N."/>
            <person name="Liu Z."/>
            <person name="Tsui S."/>
        </authorList>
    </citation>
    <scope>NUCLEOTIDE SEQUENCE</scope>
    <source>
        <strain evidence="2">Derf</strain>
        <tissue evidence="2">Whole organism</tissue>
    </source>
</reference>
<proteinExistence type="predicted"/>
<comment type="caution">
    <text evidence="2">The sequence shown here is derived from an EMBL/GenBank/DDBJ whole genome shotgun (WGS) entry which is preliminary data.</text>
</comment>
<reference evidence="2" key="1">
    <citation type="submission" date="2013-05" db="EMBL/GenBank/DDBJ databases">
        <authorList>
            <person name="Yim A.K.Y."/>
            <person name="Chan T.F."/>
            <person name="Ji K.M."/>
            <person name="Liu X.Y."/>
            <person name="Zhou J.W."/>
            <person name="Li R.Q."/>
            <person name="Yang K.Y."/>
            <person name="Li J."/>
            <person name="Li M."/>
            <person name="Law P.T.W."/>
            <person name="Wu Y.L."/>
            <person name="Cai Z.L."/>
            <person name="Qin H."/>
            <person name="Bao Y."/>
            <person name="Leung R.K.K."/>
            <person name="Ng P.K.S."/>
            <person name="Zou J."/>
            <person name="Zhong X.J."/>
            <person name="Ran P.X."/>
            <person name="Zhong N.S."/>
            <person name="Liu Z.G."/>
            <person name="Tsui S.K.W."/>
        </authorList>
    </citation>
    <scope>NUCLEOTIDE SEQUENCE</scope>
    <source>
        <strain evidence="2">Derf</strain>
        <tissue evidence="2">Whole organism</tissue>
    </source>
</reference>
<evidence type="ECO:0000313" key="2">
    <source>
        <dbReference type="EMBL" id="KAH9494145.1"/>
    </source>
</evidence>
<gene>
    <name evidence="2" type="ORF">DERF_014856</name>
</gene>
<dbReference type="Pfam" id="PF25597">
    <property type="entry name" value="SH3_retrovirus"/>
    <property type="match status" value="1"/>
</dbReference>
<keyword evidence="3" id="KW-1185">Reference proteome</keyword>